<dbReference type="PANTHER" id="PTHR24172">
    <property type="entry name" value="ANK_REP_REGION DOMAIN-CONTAINING PROTEIN"/>
    <property type="match status" value="1"/>
</dbReference>
<dbReference type="Pfam" id="PF00217">
    <property type="entry name" value="ATP-gua_Ptrans"/>
    <property type="match status" value="1"/>
</dbReference>
<evidence type="ECO:0000313" key="12">
    <source>
        <dbReference type="Proteomes" id="UP001652700"/>
    </source>
</evidence>
<feature type="binding site" evidence="7">
    <location>
        <begin position="1235"/>
        <end position="1239"/>
    </location>
    <ligand>
        <name>ATP</name>
        <dbReference type="ChEBI" id="CHEBI:30616"/>
    </ligand>
</feature>
<evidence type="ECO:0008006" key="13">
    <source>
        <dbReference type="Google" id="ProtNLM"/>
    </source>
</evidence>
<dbReference type="GeneID" id="114344467"/>
<evidence type="ECO:0000256" key="1">
    <source>
        <dbReference type="ARBA" id="ARBA00022679"/>
    </source>
</evidence>
<feature type="binding site" evidence="7">
    <location>
        <begin position="1056"/>
        <end position="1060"/>
    </location>
    <ligand>
        <name>ATP</name>
        <dbReference type="ChEBI" id="CHEBI:30616"/>
    </ligand>
</feature>
<feature type="repeat" description="ANK" evidence="5">
    <location>
        <begin position="153"/>
        <end position="186"/>
    </location>
</feature>
<feature type="domain" description="Phosphagen kinase N-terminal" evidence="9">
    <location>
        <begin position="922"/>
        <end position="1017"/>
    </location>
</feature>
<keyword evidence="2 7" id="KW-0547">Nucleotide-binding</keyword>
<keyword evidence="4 7" id="KW-0067">ATP-binding</keyword>
<feature type="compositionally biased region" description="Polar residues" evidence="8">
    <location>
        <begin position="615"/>
        <end position="643"/>
    </location>
</feature>
<evidence type="ECO:0000256" key="5">
    <source>
        <dbReference type="PROSITE-ProRule" id="PRU00023"/>
    </source>
</evidence>
<dbReference type="PROSITE" id="PS51510">
    <property type="entry name" value="PHOSPHAGEN_KINASE_C"/>
    <property type="match status" value="1"/>
</dbReference>
<dbReference type="Proteomes" id="UP001652700">
    <property type="component" value="Unplaced"/>
</dbReference>
<evidence type="ECO:0000256" key="4">
    <source>
        <dbReference type="ARBA" id="ARBA00022840"/>
    </source>
</evidence>
<evidence type="ECO:0000259" key="10">
    <source>
        <dbReference type="PROSITE" id="PS51510"/>
    </source>
</evidence>
<feature type="compositionally biased region" description="Acidic residues" evidence="8">
    <location>
        <begin position="597"/>
        <end position="610"/>
    </location>
</feature>
<feature type="compositionally biased region" description="Acidic residues" evidence="8">
    <location>
        <begin position="506"/>
        <end position="525"/>
    </location>
</feature>
<dbReference type="RefSeq" id="XP_050505484.1">
    <property type="nucleotide sequence ID" value="XM_050649527.1"/>
</dbReference>
<comment type="similarity">
    <text evidence="6">Belongs to the ATP:guanido phosphotransferase family.</text>
</comment>
<organism evidence="11 12">
    <name type="scientific">Diabrotica virgifera virgifera</name>
    <name type="common">western corn rootworm</name>
    <dbReference type="NCBI Taxonomy" id="50390"/>
    <lineage>
        <taxon>Eukaryota</taxon>
        <taxon>Metazoa</taxon>
        <taxon>Ecdysozoa</taxon>
        <taxon>Arthropoda</taxon>
        <taxon>Hexapoda</taxon>
        <taxon>Insecta</taxon>
        <taxon>Pterygota</taxon>
        <taxon>Neoptera</taxon>
        <taxon>Endopterygota</taxon>
        <taxon>Coleoptera</taxon>
        <taxon>Polyphaga</taxon>
        <taxon>Cucujiformia</taxon>
        <taxon>Chrysomeloidea</taxon>
        <taxon>Chrysomelidae</taxon>
        <taxon>Galerucinae</taxon>
        <taxon>Diabroticina</taxon>
        <taxon>Diabroticites</taxon>
        <taxon>Diabrotica</taxon>
    </lineage>
</organism>
<feature type="repeat" description="ANK" evidence="5">
    <location>
        <begin position="782"/>
        <end position="802"/>
    </location>
</feature>
<keyword evidence="1 7" id="KW-0808">Transferase</keyword>
<evidence type="ECO:0000256" key="6">
    <source>
        <dbReference type="PROSITE-ProRule" id="PRU00842"/>
    </source>
</evidence>
<feature type="region of interest" description="Disordered" evidence="8">
    <location>
        <begin position="447"/>
        <end position="695"/>
    </location>
</feature>
<sequence length="1331" mass="149800">MPVLRKRAQGDNKIVNGLFIHSNPPRVLQLNSAYVRQLIRHGDVDKLEQAVLEGQGKKLIGEYSADYKTRTFLKSIPALMSKISLLHDAVNSDRLDELQSLLDEEPEKKRKMVMAKDESGVGLLHKAIYYDLKDIYKWMVDKYPQTVHMRDSEGRTPYHYTPMCKDPNSVQKFLIAAGADPSIGDNSQRTAKYYMDHKQELELPSSQKSTTISRKNTAHKDSLNFKKSNIRIWIHQRNMANLQQVVWEGHGGMLLVEHSNNTKIKKFLETVPHIMGLIKEIHCDVQNDDLEKLKERVTPPIPPIVLSGKDINGLSPLHKAAGLDKQDIAEFIVQEYPESVNSVDNEGRTPLHYAALLKDDGNMMHFLIEHGADESALDNKQKTAAYYKTRHSEIDSKLLNVIPDCPRSAKESLAANFDWNMLTSSPSMNWIQNGVKKAETLLHKSNDEESEHATNGHDGTENGTADEPVENGNHEPEETHEEQKEETPEASTDPEEPKEEPAPEKTEDEPEPEESKEEPEAEDAKEEPAPSSPAPAEPEHEPEPEQEPEPEDSKEEEPVADNNNSEETEDKNEPEVEGEEGKEAEEVTDRNNNGAEAGDEKEAEQEEGKEEEQSQSRPASNTTRPNSSKEGTTRPNSVKSRPSSRIEDKSRPSSKTSEKLPPVEDGEGIIEGVVHGEDEIDPMDNEGMNEPRTSDNNEDVKVLVETGNMEQLAALVLNGEGERLVGMSSDNPELQTFLENVPTYMSKIHRIHEASRSGSLRDLQAALDRRKFAIAKDSISPKGASPLHVAVVFGNTSIVRYLAGRFPETLQMVDDDGRTPLHYAAVLNDNGHYYNLLVHLGADMRVDDNLGFSPEYYRKNQQDFNHRSLLRDFGAEEDEAEEILADKVPNDVYSARKNLDDEDMLAVLERCYNVLQSRRGSTVSNASASTISSTSQSGFFLSKHVRRHVFDTVKLRLTKQDNNLYDIIWPSVKKLPIEPSFRVALEQDFPMGISAPDFYCYHVFKEFLDPIIKDYNHLNIYNDLPDQPQSTFCEKDENANTDFDRDLDPQAKYILSGTLEASRNIDGFELPKSLNTGQLELVERIITTVLMSKEVAKALYPLTPEREIEEKGCGTYYTMNEVLEDTSEAKVVLASNGLLIPLWNIPDSDRLHGKHWPYGRGVFVSNGANLAVWVNVLDHIRIITCTDHSHPANVGQVFSRVSRLVGVLHQHLNFVFDEKLGFLSARPSAIGNTLQFNLTLRFPHLIKEPDNLRHLCTVRSLTYHRNTSTTDVVRIGNQQCLGVTETQGFEDFTMAVANILQLEKDLAMTNSMHIAATFLNIFKKKKLAESA</sequence>
<evidence type="ECO:0000256" key="7">
    <source>
        <dbReference type="PROSITE-ProRule" id="PRU00843"/>
    </source>
</evidence>
<protein>
    <recommendedName>
        <fullName evidence="13">Arginine kinase</fullName>
    </recommendedName>
</protein>
<dbReference type="SUPFAM" id="SSF55931">
    <property type="entry name" value="Glutamine synthetase/guanido kinase"/>
    <property type="match status" value="1"/>
</dbReference>
<dbReference type="PROSITE" id="PS50088">
    <property type="entry name" value="ANK_REPEAT"/>
    <property type="match status" value="4"/>
</dbReference>
<feature type="compositionally biased region" description="Basic and acidic residues" evidence="8">
    <location>
        <begin position="644"/>
        <end position="662"/>
    </location>
</feature>
<keyword evidence="3 7" id="KW-0418">Kinase</keyword>
<dbReference type="EnsemblMetazoa" id="XM_050649527.1">
    <property type="protein sequence ID" value="XP_050505484.1"/>
    <property type="gene ID" value="LOC114344467"/>
</dbReference>
<keyword evidence="12" id="KW-1185">Reference proteome</keyword>
<dbReference type="PANTHER" id="PTHR24172:SF4">
    <property type="entry name" value="ANK_REP_REGION DOMAIN-CONTAINING PROTEIN"/>
    <property type="match status" value="1"/>
</dbReference>
<dbReference type="InterPro" id="IPR036802">
    <property type="entry name" value="ATP-guanido_PTrfase_N_sf"/>
</dbReference>
<feature type="compositionally biased region" description="Basic and acidic residues" evidence="8">
    <location>
        <begin position="571"/>
        <end position="589"/>
    </location>
</feature>
<reference evidence="11" key="1">
    <citation type="submission" date="2025-05" db="UniProtKB">
        <authorList>
            <consortium name="EnsemblMetazoa"/>
        </authorList>
    </citation>
    <scope>IDENTIFICATION</scope>
</reference>
<dbReference type="SUPFAM" id="SSF48034">
    <property type="entry name" value="Guanido kinase N-terminal domain"/>
    <property type="match status" value="1"/>
</dbReference>
<dbReference type="Gene3D" id="1.10.135.10">
    <property type="entry name" value="ATP:guanido phosphotransferase, N-terminal domain"/>
    <property type="match status" value="1"/>
</dbReference>
<keyword evidence="5" id="KW-0040">ANK repeat</keyword>
<feature type="binding site" evidence="7">
    <location>
        <begin position="1259"/>
        <end position="1264"/>
    </location>
    <ligand>
        <name>ATP</name>
        <dbReference type="ChEBI" id="CHEBI:30616"/>
    </ligand>
</feature>
<feature type="compositionally biased region" description="Basic and acidic residues" evidence="8">
    <location>
        <begin position="447"/>
        <end position="460"/>
    </location>
</feature>
<dbReference type="PROSITE" id="PS50297">
    <property type="entry name" value="ANK_REP_REGION"/>
    <property type="match status" value="3"/>
</dbReference>
<evidence type="ECO:0000259" key="9">
    <source>
        <dbReference type="PROSITE" id="PS51509"/>
    </source>
</evidence>
<evidence type="ECO:0000256" key="2">
    <source>
        <dbReference type="ARBA" id="ARBA00022741"/>
    </source>
</evidence>
<dbReference type="InterPro" id="IPR022413">
    <property type="entry name" value="ATP-guanido_PTrfase_N"/>
</dbReference>
<dbReference type="InterPro" id="IPR014746">
    <property type="entry name" value="Gln_synth/guanido_kin_cat_dom"/>
</dbReference>
<dbReference type="Pfam" id="PF12796">
    <property type="entry name" value="Ank_2"/>
    <property type="match status" value="2"/>
</dbReference>
<feature type="repeat" description="ANK" evidence="5">
    <location>
        <begin position="816"/>
        <end position="849"/>
    </location>
</feature>
<feature type="compositionally biased region" description="Acidic residues" evidence="8">
    <location>
        <begin position="544"/>
        <end position="570"/>
    </location>
</feature>
<comment type="caution">
    <text evidence="7">Lacks conserved residue(s) required for the propagation of feature annotation.</text>
</comment>
<feature type="compositionally biased region" description="Basic and acidic residues" evidence="8">
    <location>
        <begin position="472"/>
        <end position="487"/>
    </location>
</feature>
<evidence type="ECO:0000256" key="8">
    <source>
        <dbReference type="SAM" id="MobiDB-lite"/>
    </source>
</evidence>
<accession>A0ABM5K5N0</accession>
<dbReference type="SUPFAM" id="SSF48403">
    <property type="entry name" value="Ankyrin repeat"/>
    <property type="match status" value="2"/>
</dbReference>
<evidence type="ECO:0000256" key="3">
    <source>
        <dbReference type="ARBA" id="ARBA00022777"/>
    </source>
</evidence>
<feature type="domain" description="Phosphagen kinase C-terminal" evidence="10">
    <location>
        <begin position="1053"/>
        <end position="1306"/>
    </location>
</feature>
<dbReference type="InterPro" id="IPR002110">
    <property type="entry name" value="Ankyrin_rpt"/>
</dbReference>
<dbReference type="PROSITE" id="PS51509">
    <property type="entry name" value="PHOSPHAGEN_KINASE_N"/>
    <property type="match status" value="1"/>
</dbReference>
<proteinExistence type="inferred from homology"/>
<name>A0ABM5K5N0_DIAVI</name>
<dbReference type="SMART" id="SM00248">
    <property type="entry name" value="ANK"/>
    <property type="match status" value="7"/>
</dbReference>
<dbReference type="Gene3D" id="1.25.40.20">
    <property type="entry name" value="Ankyrin repeat-containing domain"/>
    <property type="match status" value="3"/>
</dbReference>
<dbReference type="Pfam" id="PF02807">
    <property type="entry name" value="ATP-gua_PtransN"/>
    <property type="match status" value="1"/>
</dbReference>
<feature type="binding site" evidence="7">
    <location>
        <position position="1181"/>
    </location>
    <ligand>
        <name>ATP</name>
        <dbReference type="ChEBI" id="CHEBI:30616"/>
    </ligand>
</feature>
<dbReference type="InterPro" id="IPR022414">
    <property type="entry name" value="ATP-guanido_PTrfase_cat"/>
</dbReference>
<dbReference type="InterPro" id="IPR036770">
    <property type="entry name" value="Ankyrin_rpt-contain_sf"/>
</dbReference>
<evidence type="ECO:0000313" key="11">
    <source>
        <dbReference type="EnsemblMetazoa" id="XP_050505484.1"/>
    </source>
</evidence>
<dbReference type="Gene3D" id="3.30.590.10">
    <property type="entry name" value="Glutamine synthetase/guanido kinase, catalytic domain"/>
    <property type="match status" value="1"/>
</dbReference>
<feature type="repeat" description="ANK" evidence="5">
    <location>
        <begin position="346"/>
        <end position="379"/>
    </location>
</feature>